<evidence type="ECO:0000256" key="3">
    <source>
        <dbReference type="SAM" id="Phobius"/>
    </source>
</evidence>
<dbReference type="InterPro" id="IPR004827">
    <property type="entry name" value="bZIP"/>
</dbReference>
<name>A0AAV7ZBT7_9EUKA</name>
<dbReference type="SMART" id="SM00338">
    <property type="entry name" value="BRLZ"/>
    <property type="match status" value="1"/>
</dbReference>
<keyword evidence="3" id="KW-0472">Membrane</keyword>
<evidence type="ECO:0000313" key="6">
    <source>
        <dbReference type="Proteomes" id="UP001146793"/>
    </source>
</evidence>
<feature type="compositionally biased region" description="Basic and acidic residues" evidence="2">
    <location>
        <begin position="455"/>
        <end position="468"/>
    </location>
</feature>
<feature type="region of interest" description="Disordered" evidence="2">
    <location>
        <begin position="436"/>
        <end position="473"/>
    </location>
</feature>
<dbReference type="Gene3D" id="1.20.5.170">
    <property type="match status" value="1"/>
</dbReference>
<gene>
    <name evidence="5" type="ORF">M0812_16824</name>
</gene>
<reference evidence="5" key="1">
    <citation type="submission" date="2022-08" db="EMBL/GenBank/DDBJ databases">
        <title>Novel sulphate-reducing endosymbionts in the free-living metamonad Anaeramoeba.</title>
        <authorList>
            <person name="Jerlstrom-Hultqvist J."/>
            <person name="Cepicka I."/>
            <person name="Gallot-Lavallee L."/>
            <person name="Salas-Leiva D."/>
            <person name="Curtis B.A."/>
            <person name="Zahonova K."/>
            <person name="Pipaliya S."/>
            <person name="Dacks J."/>
            <person name="Roger A.J."/>
        </authorList>
    </citation>
    <scope>NUCLEOTIDE SEQUENCE</scope>
    <source>
        <strain evidence="5">Busselton2</strain>
    </source>
</reference>
<feature type="compositionally biased region" description="Polar residues" evidence="2">
    <location>
        <begin position="142"/>
        <end position="152"/>
    </location>
</feature>
<feature type="compositionally biased region" description="Polar residues" evidence="2">
    <location>
        <begin position="125"/>
        <end position="134"/>
    </location>
</feature>
<evidence type="ECO:0000256" key="1">
    <source>
        <dbReference type="SAM" id="Coils"/>
    </source>
</evidence>
<keyword evidence="3" id="KW-1133">Transmembrane helix</keyword>
<keyword evidence="3" id="KW-0812">Transmembrane</keyword>
<feature type="compositionally biased region" description="Polar residues" evidence="2">
    <location>
        <begin position="439"/>
        <end position="450"/>
    </location>
</feature>
<feature type="region of interest" description="Disordered" evidence="2">
    <location>
        <begin position="114"/>
        <end position="221"/>
    </location>
</feature>
<dbReference type="EMBL" id="JANTQA010000033">
    <property type="protein sequence ID" value="KAJ3437658.1"/>
    <property type="molecule type" value="Genomic_DNA"/>
</dbReference>
<feature type="compositionally biased region" description="Basic and acidic residues" evidence="2">
    <location>
        <begin position="153"/>
        <end position="203"/>
    </location>
</feature>
<feature type="coiled-coil region" evidence="1">
    <location>
        <begin position="243"/>
        <end position="305"/>
    </location>
</feature>
<dbReference type="SUPFAM" id="SSF57959">
    <property type="entry name" value="Leucine zipper domain"/>
    <property type="match status" value="1"/>
</dbReference>
<evidence type="ECO:0000259" key="4">
    <source>
        <dbReference type="PROSITE" id="PS50217"/>
    </source>
</evidence>
<feature type="domain" description="BZIP" evidence="4">
    <location>
        <begin position="246"/>
        <end position="309"/>
    </location>
</feature>
<evidence type="ECO:0000256" key="2">
    <source>
        <dbReference type="SAM" id="MobiDB-lite"/>
    </source>
</evidence>
<dbReference type="GO" id="GO:0003700">
    <property type="term" value="F:DNA-binding transcription factor activity"/>
    <property type="evidence" value="ECO:0007669"/>
    <property type="project" value="InterPro"/>
</dbReference>
<feature type="transmembrane region" description="Helical" evidence="3">
    <location>
        <begin position="375"/>
        <end position="396"/>
    </location>
</feature>
<keyword evidence="1" id="KW-0175">Coiled coil</keyword>
<evidence type="ECO:0000313" key="5">
    <source>
        <dbReference type="EMBL" id="KAJ3437658.1"/>
    </source>
</evidence>
<dbReference type="InterPro" id="IPR046347">
    <property type="entry name" value="bZIP_sf"/>
</dbReference>
<dbReference type="AlphaFoldDB" id="A0AAV7ZBT7"/>
<organism evidence="5 6">
    <name type="scientific">Anaeramoeba flamelloides</name>
    <dbReference type="NCBI Taxonomy" id="1746091"/>
    <lineage>
        <taxon>Eukaryota</taxon>
        <taxon>Metamonada</taxon>
        <taxon>Anaeramoebidae</taxon>
        <taxon>Anaeramoeba</taxon>
    </lineage>
</organism>
<dbReference type="Pfam" id="PF07716">
    <property type="entry name" value="bZIP_2"/>
    <property type="match status" value="1"/>
</dbReference>
<accession>A0AAV7ZBT7</accession>
<comment type="caution">
    <text evidence="5">The sequence shown here is derived from an EMBL/GenBank/DDBJ whole genome shotgun (WGS) entry which is preliminary data.</text>
</comment>
<protein>
    <recommendedName>
        <fullName evidence="4">BZIP domain-containing protein</fullName>
    </recommendedName>
</protein>
<dbReference type="Proteomes" id="UP001146793">
    <property type="component" value="Unassembled WGS sequence"/>
</dbReference>
<dbReference type="PROSITE" id="PS00036">
    <property type="entry name" value="BZIP_BASIC"/>
    <property type="match status" value="1"/>
</dbReference>
<dbReference type="PROSITE" id="PS50217">
    <property type="entry name" value="BZIP"/>
    <property type="match status" value="1"/>
</dbReference>
<sequence>MEFSLESYNDLCDPLLVPLNSYEDFQQNELNFEEMDFVYQTNPKTDFESPPLDISFFNHQEIEIKTKDSTTTDDLFINHNNKINYYEDNERSLYYCQPSPQSDQTLTEEIHNNTSNNNKQEERSQNVTANVGNTDESEMQNKKVSVTRTNANKGKETMGKESNKNQKKNENERETKDQDKKTKTENKEKKGTKDKKENRDNKKVGQVVPTKRLRRNGRSLPAEEIKRRKALAAIVDIREVKNLSNEDRRLRRLERNRESARRTRMKKKGKGNKYEQEINELRSLVEELKQQMYEQKNEISRLTKIVDESEITDQKNLDVEMCTLSKPNGNETNYLNEEEPLDKGIQKAKYRKRKRNKNKIYHKNRNSPLKSKKKALGTALFSIFFLLGFAYNLGFFTTDPSFVDPQIHAITINKINLETLGSIKENEQNNWYDHLNPDYMQNSDENLQSGKKNHHQDENSKLQHRAEADDGAENISVLETEEQEIDDQMSNNLHEKDYLIQKKMKTHD</sequence>
<proteinExistence type="predicted"/>